<evidence type="ECO:0000256" key="3">
    <source>
        <dbReference type="ARBA" id="ARBA00022884"/>
    </source>
</evidence>
<evidence type="ECO:0000313" key="10">
    <source>
        <dbReference type="Proteomes" id="UP000178943"/>
    </source>
</evidence>
<organism evidence="9 10">
    <name type="scientific">Candidatus Fischerbacteria bacterium RBG_13_37_8</name>
    <dbReference type="NCBI Taxonomy" id="1817863"/>
    <lineage>
        <taxon>Bacteria</taxon>
        <taxon>Candidatus Fischeribacteriota</taxon>
    </lineage>
</organism>
<dbReference type="Proteomes" id="UP000178943">
    <property type="component" value="Unassembled WGS sequence"/>
</dbReference>
<keyword evidence="5 7" id="KW-0687">Ribonucleoprotein</keyword>
<dbReference type="AlphaFoldDB" id="A0A1F5VFI6"/>
<comment type="caution">
    <text evidence="9">The sequence shown here is derived from an EMBL/GenBank/DDBJ whole genome shotgun (WGS) entry which is preliminary data.</text>
</comment>
<dbReference type="GO" id="GO:0006412">
    <property type="term" value="P:translation"/>
    <property type="evidence" value="ECO:0007669"/>
    <property type="project" value="UniProtKB-UniRule"/>
</dbReference>
<keyword evidence="3 7" id="KW-0694">RNA-binding</keyword>
<evidence type="ECO:0000256" key="8">
    <source>
        <dbReference type="SAM" id="MobiDB-lite"/>
    </source>
</evidence>
<dbReference type="Pfam" id="PF00297">
    <property type="entry name" value="Ribosomal_L3"/>
    <property type="match status" value="1"/>
</dbReference>
<dbReference type="InterPro" id="IPR000597">
    <property type="entry name" value="Ribosomal_uL3"/>
</dbReference>
<dbReference type="GO" id="GO:0003735">
    <property type="term" value="F:structural constituent of ribosome"/>
    <property type="evidence" value="ECO:0007669"/>
    <property type="project" value="UniProtKB-UniRule"/>
</dbReference>
<proteinExistence type="inferred from homology"/>
<keyword evidence="4 7" id="KW-0689">Ribosomal protein</keyword>
<feature type="region of interest" description="Disordered" evidence="8">
    <location>
        <begin position="130"/>
        <end position="152"/>
    </location>
</feature>
<evidence type="ECO:0000256" key="6">
    <source>
        <dbReference type="ARBA" id="ARBA00035243"/>
    </source>
</evidence>
<comment type="similarity">
    <text evidence="1 7">Belongs to the universal ribosomal protein uL3 family.</text>
</comment>
<evidence type="ECO:0000313" key="9">
    <source>
        <dbReference type="EMBL" id="OGF61681.1"/>
    </source>
</evidence>
<dbReference type="GO" id="GO:0022625">
    <property type="term" value="C:cytosolic large ribosomal subunit"/>
    <property type="evidence" value="ECO:0007669"/>
    <property type="project" value="TreeGrafter"/>
</dbReference>
<comment type="function">
    <text evidence="7">One of the primary rRNA binding proteins, it binds directly near the 3'-end of the 23S rRNA, where it nucleates assembly of the 50S subunit.</text>
</comment>
<dbReference type="STRING" id="1817863.A2Y62_03135"/>
<evidence type="ECO:0000256" key="1">
    <source>
        <dbReference type="ARBA" id="ARBA00006540"/>
    </source>
</evidence>
<reference evidence="9 10" key="1">
    <citation type="journal article" date="2016" name="Nat. Commun.">
        <title>Thousands of microbial genomes shed light on interconnected biogeochemical processes in an aquifer system.</title>
        <authorList>
            <person name="Anantharaman K."/>
            <person name="Brown C.T."/>
            <person name="Hug L.A."/>
            <person name="Sharon I."/>
            <person name="Castelle C.J."/>
            <person name="Probst A.J."/>
            <person name="Thomas B.C."/>
            <person name="Singh A."/>
            <person name="Wilkins M.J."/>
            <person name="Karaoz U."/>
            <person name="Brodie E.L."/>
            <person name="Williams K.H."/>
            <person name="Hubbard S.S."/>
            <person name="Banfield J.F."/>
        </authorList>
    </citation>
    <scope>NUCLEOTIDE SEQUENCE [LARGE SCALE GENOMIC DNA]</scope>
</reference>
<name>A0A1F5VFI6_9BACT</name>
<comment type="subunit">
    <text evidence="7">Part of the 50S ribosomal subunit. Forms a cluster with proteins L14 and L19.</text>
</comment>
<dbReference type="InterPro" id="IPR009000">
    <property type="entry name" value="Transl_B-barrel_sf"/>
</dbReference>
<dbReference type="Gene3D" id="3.30.160.810">
    <property type="match status" value="1"/>
</dbReference>
<dbReference type="EMBL" id="MFGW01000189">
    <property type="protein sequence ID" value="OGF61681.1"/>
    <property type="molecule type" value="Genomic_DNA"/>
</dbReference>
<sequence>MGGLIGKKIGMSQIFTPEGKVIPVTVIQAGPCVITQLKSIEKDGYIATQLGFIEKVSPKRITKGMKGHLDKAGSPTVRKLIELPAIDADKLKIGDKITAADIFTADEIVHIIGTSKGKGFQGVVKRHHFGGGPDTHGSKTHRTPGSIGASSYPSRVYKGQRMGGRMGGERVTMKNIKIISIDKENNLVVVKGSVPGHNGSYLILYKKMRG</sequence>
<evidence type="ECO:0000256" key="4">
    <source>
        <dbReference type="ARBA" id="ARBA00022980"/>
    </source>
</evidence>
<accession>A0A1F5VFI6</accession>
<dbReference type="FunFam" id="2.40.30.10:FF:000004">
    <property type="entry name" value="50S ribosomal protein L3"/>
    <property type="match status" value="1"/>
</dbReference>
<keyword evidence="2 7" id="KW-0699">rRNA-binding</keyword>
<dbReference type="HAMAP" id="MF_01325_B">
    <property type="entry name" value="Ribosomal_uL3_B"/>
    <property type="match status" value="1"/>
</dbReference>
<dbReference type="SUPFAM" id="SSF50447">
    <property type="entry name" value="Translation proteins"/>
    <property type="match status" value="1"/>
</dbReference>
<dbReference type="NCBIfam" id="TIGR03625">
    <property type="entry name" value="L3_bact"/>
    <property type="match status" value="1"/>
</dbReference>
<evidence type="ECO:0000256" key="2">
    <source>
        <dbReference type="ARBA" id="ARBA00022730"/>
    </source>
</evidence>
<evidence type="ECO:0000256" key="7">
    <source>
        <dbReference type="HAMAP-Rule" id="MF_01325"/>
    </source>
</evidence>
<dbReference type="GO" id="GO:0019843">
    <property type="term" value="F:rRNA binding"/>
    <property type="evidence" value="ECO:0007669"/>
    <property type="project" value="UniProtKB-UniRule"/>
</dbReference>
<gene>
    <name evidence="7" type="primary">rplC</name>
    <name evidence="9" type="ORF">A2Y62_03135</name>
</gene>
<protein>
    <recommendedName>
        <fullName evidence="6 7">Large ribosomal subunit protein uL3</fullName>
    </recommendedName>
</protein>
<evidence type="ECO:0000256" key="5">
    <source>
        <dbReference type="ARBA" id="ARBA00023274"/>
    </source>
</evidence>
<dbReference type="Gene3D" id="2.40.30.10">
    <property type="entry name" value="Translation factors"/>
    <property type="match status" value="1"/>
</dbReference>
<dbReference type="PANTHER" id="PTHR11229:SF16">
    <property type="entry name" value="LARGE RIBOSOMAL SUBUNIT PROTEIN UL3C"/>
    <property type="match status" value="1"/>
</dbReference>
<dbReference type="InterPro" id="IPR019927">
    <property type="entry name" value="Ribosomal_uL3_bac/org-type"/>
</dbReference>
<dbReference type="PANTHER" id="PTHR11229">
    <property type="entry name" value="50S RIBOSOMAL PROTEIN L3"/>
    <property type="match status" value="1"/>
</dbReference>